<accession>Q2R0Y3</accession>
<dbReference type="InterPro" id="IPR053134">
    <property type="entry name" value="RNA-dir_DNA_polymerase"/>
</dbReference>
<dbReference type="InterPro" id="IPR000477">
    <property type="entry name" value="RT_dom"/>
</dbReference>
<dbReference type="EMBL" id="DP000010">
    <property type="protein sequence ID" value="ABA94889.1"/>
    <property type="molecule type" value="Genomic_DNA"/>
</dbReference>
<reference evidence="3" key="3">
    <citation type="submission" date="2006-01" db="EMBL/GenBank/DDBJ databases">
        <authorList>
            <person name="Buell R."/>
        </authorList>
    </citation>
    <scope>NUCLEOTIDE SEQUENCE</scope>
</reference>
<feature type="compositionally biased region" description="Gly residues" evidence="1">
    <location>
        <begin position="1"/>
        <end position="17"/>
    </location>
</feature>
<dbReference type="SUPFAM" id="SSF56672">
    <property type="entry name" value="DNA/RNA polymerases"/>
    <property type="match status" value="1"/>
</dbReference>
<name>Q2R0Y3_ORYSJ</name>
<proteinExistence type="predicted"/>
<dbReference type="PANTHER" id="PTHR24559">
    <property type="entry name" value="TRANSPOSON TY3-I GAG-POL POLYPROTEIN"/>
    <property type="match status" value="1"/>
</dbReference>
<dbReference type="Gene3D" id="3.30.70.270">
    <property type="match status" value="1"/>
</dbReference>
<evidence type="ECO:0000259" key="2">
    <source>
        <dbReference type="Pfam" id="PF00078"/>
    </source>
</evidence>
<dbReference type="InterPro" id="IPR043502">
    <property type="entry name" value="DNA/RNA_pol_sf"/>
</dbReference>
<dbReference type="Pfam" id="PF00078">
    <property type="entry name" value="RVT_1"/>
    <property type="match status" value="1"/>
</dbReference>
<dbReference type="Gene3D" id="3.10.10.10">
    <property type="entry name" value="HIV Type 1 Reverse Transcriptase, subunit A, domain 1"/>
    <property type="match status" value="1"/>
</dbReference>
<protein>
    <submittedName>
        <fullName evidence="3">Retrotransposon protein, putative, unclassified</fullName>
    </submittedName>
</protein>
<feature type="compositionally biased region" description="Basic and acidic residues" evidence="1">
    <location>
        <begin position="37"/>
        <end position="48"/>
    </location>
</feature>
<dbReference type="AlphaFoldDB" id="Q2R0Y3"/>
<evidence type="ECO:0000256" key="1">
    <source>
        <dbReference type="SAM" id="MobiDB-lite"/>
    </source>
</evidence>
<gene>
    <name evidence="3" type="ordered locus">LOC_Os11g41000</name>
</gene>
<feature type="region of interest" description="Disordered" evidence="1">
    <location>
        <begin position="1"/>
        <end position="72"/>
    </location>
</feature>
<dbReference type="PANTHER" id="PTHR24559:SF444">
    <property type="entry name" value="REVERSE TRANSCRIPTASE DOMAIN-CONTAINING PROTEIN"/>
    <property type="match status" value="1"/>
</dbReference>
<evidence type="ECO:0000313" key="3">
    <source>
        <dbReference type="EMBL" id="ABA94889.1"/>
    </source>
</evidence>
<reference evidence="3" key="1">
    <citation type="journal article" date="2005" name="BMC Biol.">
        <title>The sequence of rice chromosomes 11 and 12, rich in disease resistance genes and recent gene duplications.</title>
        <authorList>
            <consortium name="The rice chromosomes 11 and 12 sequencing consortia"/>
        </authorList>
    </citation>
    <scope>NUCLEOTIDE SEQUENCE [LARGE SCALE GENOMIC DNA]</scope>
</reference>
<dbReference type="InterPro" id="IPR043128">
    <property type="entry name" value="Rev_trsase/Diguanyl_cyclase"/>
</dbReference>
<sequence length="244" mass="27434">MGGGGGLPVAAAQGGGDGAKRRRTAQHAAQHGGGEAAARRHEGGDAWKRRGKTEGMGVGWRRGAGDVTQPFRGQVRFKRRANHRQQDNPDYLFCHRWEGFIRSVEKGLDPCKLLHPFDHAPEFDPMARPCRYAEWVSNIVPVRKKNDKLRVCIDFQDLNKATPKDEYPMPNADQLVDAASGHKIINFMDGNAGYNQIFMAEEDVHKTTFRCPGGMGLYEWVTKSREWKVCEKILPKYLAQFVID</sequence>
<organism evidence="3">
    <name type="scientific">Oryza sativa subsp. japonica</name>
    <name type="common">Rice</name>
    <dbReference type="NCBI Taxonomy" id="39947"/>
    <lineage>
        <taxon>Eukaryota</taxon>
        <taxon>Viridiplantae</taxon>
        <taxon>Streptophyta</taxon>
        <taxon>Embryophyta</taxon>
        <taxon>Tracheophyta</taxon>
        <taxon>Spermatophyta</taxon>
        <taxon>Magnoliopsida</taxon>
        <taxon>Liliopsida</taxon>
        <taxon>Poales</taxon>
        <taxon>Poaceae</taxon>
        <taxon>BOP clade</taxon>
        <taxon>Oryzoideae</taxon>
        <taxon>Oryzeae</taxon>
        <taxon>Oryzinae</taxon>
        <taxon>Oryza</taxon>
        <taxon>Oryza sativa</taxon>
    </lineage>
</organism>
<feature type="domain" description="Reverse transcriptase" evidence="2">
    <location>
        <begin position="142"/>
        <end position="214"/>
    </location>
</feature>
<reference evidence="3" key="2">
    <citation type="submission" date="2005-04" db="EMBL/GenBank/DDBJ databases">
        <authorList>
            <person name="Buell C.R."/>
            <person name="Wing R.A."/>
            <person name="McCombie W.A."/>
            <person name="Ouyang S."/>
        </authorList>
    </citation>
    <scope>NUCLEOTIDE SEQUENCE</scope>
</reference>
<dbReference type="CDD" id="cd01647">
    <property type="entry name" value="RT_LTR"/>
    <property type="match status" value="1"/>
</dbReference>